<evidence type="ECO:0000256" key="1">
    <source>
        <dbReference type="ARBA" id="ARBA00023172"/>
    </source>
</evidence>
<evidence type="ECO:0000259" key="2">
    <source>
        <dbReference type="PROSITE" id="PS51898"/>
    </source>
</evidence>
<name>A0A0F9DQY2_9ZZZZ</name>
<gene>
    <name evidence="3" type="ORF">LCGC14_2247770</name>
</gene>
<sequence length="450" mass="51776">EAELAKLINYSLFWLEKALPKLIELRDYLDSLKLATTKGSPFSSKGPNEEFEEMTHINIDNTCVMTATCTKLKPYKKNGYKTHQYTWKNSYSIALDHIKNSLFIFISLIMGLRLREMTQLMLDDIYKDNNGEYWINITRFKTVSDPNYQGETEVMPVPLFIGECVDNFKHLKSISNFKKQGYLFQSNKSRKVVNNFTTANIKLIINQISLSTGVDKPHSHRFRKTSAEMLINRNEKNIDLIRMLFGHESYEMTLKYIARNPFMVRAVAEAIEVHFTEDFHEVVKSIRDDSYSGEPAERVAKAILQAPEKFQGKQLKLQLMNYISHLLSSGEMLFIHRTAIGIYCINNEEITFDNLPLCIAERKNLSLPLSPDTNNCNLECKHCVVINKAKQAISENIKFYNSVLESSDGIGAKARTTYQRKLSAAEKHLKTLDSNKLKIKESIDVRELLI</sequence>
<dbReference type="PROSITE" id="PS51898">
    <property type="entry name" value="TYR_RECOMBINASE"/>
    <property type="match status" value="1"/>
</dbReference>
<dbReference type="AlphaFoldDB" id="A0A0F9DQY2"/>
<comment type="caution">
    <text evidence="3">The sequence shown here is derived from an EMBL/GenBank/DDBJ whole genome shotgun (WGS) entry which is preliminary data.</text>
</comment>
<feature type="non-terminal residue" evidence="3">
    <location>
        <position position="1"/>
    </location>
</feature>
<evidence type="ECO:0000313" key="3">
    <source>
        <dbReference type="EMBL" id="KKL56201.1"/>
    </source>
</evidence>
<feature type="domain" description="Tyr recombinase" evidence="2">
    <location>
        <begin position="80"/>
        <end position="269"/>
    </location>
</feature>
<dbReference type="GO" id="GO:0015074">
    <property type="term" value="P:DNA integration"/>
    <property type="evidence" value="ECO:0007669"/>
    <property type="project" value="InterPro"/>
</dbReference>
<dbReference type="Gene3D" id="1.10.443.10">
    <property type="entry name" value="Intergrase catalytic core"/>
    <property type="match status" value="1"/>
</dbReference>
<dbReference type="InterPro" id="IPR011010">
    <property type="entry name" value="DNA_brk_join_enz"/>
</dbReference>
<dbReference type="InterPro" id="IPR002104">
    <property type="entry name" value="Integrase_catalytic"/>
</dbReference>
<keyword evidence="1" id="KW-0233">DNA recombination</keyword>
<proteinExistence type="predicted"/>
<reference evidence="3" key="1">
    <citation type="journal article" date="2015" name="Nature">
        <title>Complex archaea that bridge the gap between prokaryotes and eukaryotes.</title>
        <authorList>
            <person name="Spang A."/>
            <person name="Saw J.H."/>
            <person name="Jorgensen S.L."/>
            <person name="Zaremba-Niedzwiedzka K."/>
            <person name="Martijn J."/>
            <person name="Lind A.E."/>
            <person name="van Eijk R."/>
            <person name="Schleper C."/>
            <person name="Guy L."/>
            <person name="Ettema T.J."/>
        </authorList>
    </citation>
    <scope>NUCLEOTIDE SEQUENCE</scope>
</reference>
<dbReference type="SUPFAM" id="SSF56349">
    <property type="entry name" value="DNA breaking-rejoining enzymes"/>
    <property type="match status" value="1"/>
</dbReference>
<dbReference type="InterPro" id="IPR013762">
    <property type="entry name" value="Integrase-like_cat_sf"/>
</dbReference>
<dbReference type="EMBL" id="LAZR01030575">
    <property type="protein sequence ID" value="KKL56201.1"/>
    <property type="molecule type" value="Genomic_DNA"/>
</dbReference>
<dbReference type="GO" id="GO:0006310">
    <property type="term" value="P:DNA recombination"/>
    <property type="evidence" value="ECO:0007669"/>
    <property type="project" value="UniProtKB-KW"/>
</dbReference>
<dbReference type="Pfam" id="PF00589">
    <property type="entry name" value="Phage_integrase"/>
    <property type="match status" value="1"/>
</dbReference>
<dbReference type="GO" id="GO:0003677">
    <property type="term" value="F:DNA binding"/>
    <property type="evidence" value="ECO:0007669"/>
    <property type="project" value="InterPro"/>
</dbReference>
<accession>A0A0F9DQY2</accession>
<protein>
    <recommendedName>
        <fullName evidence="2">Tyr recombinase domain-containing protein</fullName>
    </recommendedName>
</protein>
<organism evidence="3">
    <name type="scientific">marine sediment metagenome</name>
    <dbReference type="NCBI Taxonomy" id="412755"/>
    <lineage>
        <taxon>unclassified sequences</taxon>
        <taxon>metagenomes</taxon>
        <taxon>ecological metagenomes</taxon>
    </lineage>
</organism>